<evidence type="ECO:0000256" key="2">
    <source>
        <dbReference type="ARBA" id="ARBA00022829"/>
    </source>
</evidence>
<dbReference type="InterPro" id="IPR003115">
    <property type="entry name" value="ParB_N"/>
</dbReference>
<dbReference type="SMART" id="SM00470">
    <property type="entry name" value="ParB"/>
    <property type="match status" value="1"/>
</dbReference>
<dbReference type="EMBL" id="LSDB01000003">
    <property type="protein sequence ID" value="KXB58889.1"/>
    <property type="molecule type" value="Genomic_DNA"/>
</dbReference>
<protein>
    <submittedName>
        <fullName evidence="5">Stage 0 sporulation protein J</fullName>
    </submittedName>
</protein>
<gene>
    <name evidence="5" type="ORF">HMPREF1871_00132</name>
</gene>
<accession>A0ABR5TNA7</accession>
<dbReference type="Gene3D" id="3.90.1530.30">
    <property type="match status" value="1"/>
</dbReference>
<sequence>MTKQKALGKGLGAIFKSENVKIKDNNLEILEIELEKIQRNPYQPRKIFNEEKIKELAQSIKKNGLLQPIILKKTISGYYIIAGERRFKAFEMLNKKTIPAIIKEYTDEEMMVLATIENLQREDLTALEEATSYKKLMETLNITQEELAKKIGKSRPYVANTIRLLKLPYEIKEYLMAGKISPGHAKALLSLKNEMHILTVTKKAIRENMSVRALEDYINKILNPVEKKIPKKDIYIESQEKKLKNLLGTTVKIKQNRNKKGKIEIEFKNNDEFERIVKLFKE</sequence>
<evidence type="ECO:0000259" key="4">
    <source>
        <dbReference type="PROSITE" id="PS50943"/>
    </source>
</evidence>
<evidence type="ECO:0000256" key="3">
    <source>
        <dbReference type="ARBA" id="ARBA00023125"/>
    </source>
</evidence>
<evidence type="ECO:0000313" key="6">
    <source>
        <dbReference type="Proteomes" id="UP000070467"/>
    </source>
</evidence>
<dbReference type="Gene3D" id="1.10.10.2830">
    <property type="match status" value="1"/>
</dbReference>
<dbReference type="PROSITE" id="PS50943">
    <property type="entry name" value="HTH_CROC1"/>
    <property type="match status" value="1"/>
</dbReference>
<name>A0ABR5TNA7_9BACL</name>
<dbReference type="Proteomes" id="UP000070467">
    <property type="component" value="Unassembled WGS sequence"/>
</dbReference>
<dbReference type="RefSeq" id="WP_066128589.1">
    <property type="nucleotide sequence ID" value="NZ_KQ959856.1"/>
</dbReference>
<dbReference type="InterPro" id="IPR041468">
    <property type="entry name" value="HTH_ParB/Spo0J"/>
</dbReference>
<dbReference type="PANTHER" id="PTHR33375:SF1">
    <property type="entry name" value="CHROMOSOME-PARTITIONING PROTEIN PARB-RELATED"/>
    <property type="match status" value="1"/>
</dbReference>
<dbReference type="InterPro" id="IPR004437">
    <property type="entry name" value="ParB/RepB/Spo0J"/>
</dbReference>
<dbReference type="Pfam" id="PF23552">
    <property type="entry name" value="ParB_C"/>
    <property type="match status" value="1"/>
</dbReference>
<evidence type="ECO:0000256" key="1">
    <source>
        <dbReference type="ARBA" id="ARBA00006295"/>
    </source>
</evidence>
<dbReference type="PANTHER" id="PTHR33375">
    <property type="entry name" value="CHROMOSOME-PARTITIONING PROTEIN PARB-RELATED"/>
    <property type="match status" value="1"/>
</dbReference>
<organism evidence="5 6">
    <name type="scientific">Gemelliphila asaccharolytica</name>
    <dbReference type="NCBI Taxonomy" id="502393"/>
    <lineage>
        <taxon>Bacteria</taxon>
        <taxon>Bacillati</taxon>
        <taxon>Bacillota</taxon>
        <taxon>Bacilli</taxon>
        <taxon>Bacillales</taxon>
        <taxon>Gemellaceae</taxon>
        <taxon>Gemelliphila</taxon>
    </lineage>
</organism>
<dbReference type="SUPFAM" id="SSF110849">
    <property type="entry name" value="ParB/Sulfiredoxin"/>
    <property type="match status" value="1"/>
</dbReference>
<keyword evidence="6" id="KW-1185">Reference proteome</keyword>
<dbReference type="NCBIfam" id="TIGR00180">
    <property type="entry name" value="parB_part"/>
    <property type="match status" value="1"/>
</dbReference>
<dbReference type="Pfam" id="PF02195">
    <property type="entry name" value="ParB_N"/>
    <property type="match status" value="1"/>
</dbReference>
<comment type="caution">
    <text evidence="5">The sequence shown here is derived from an EMBL/GenBank/DDBJ whole genome shotgun (WGS) entry which is preliminary data.</text>
</comment>
<dbReference type="CDD" id="cd16393">
    <property type="entry name" value="SPO0J_N"/>
    <property type="match status" value="1"/>
</dbReference>
<dbReference type="InterPro" id="IPR050336">
    <property type="entry name" value="Chromosome_partition/occlusion"/>
</dbReference>
<keyword evidence="3" id="KW-0238">DNA-binding</keyword>
<dbReference type="InterPro" id="IPR001387">
    <property type="entry name" value="Cro/C1-type_HTH"/>
</dbReference>
<reference evidence="5 6" key="1">
    <citation type="submission" date="2016-01" db="EMBL/GenBank/DDBJ databases">
        <authorList>
            <person name="Mitreva M."/>
            <person name="Pepin K.H."/>
            <person name="Mihindukulasuriya K.A."/>
            <person name="Fulton R."/>
            <person name="Fronick C."/>
            <person name="O'Laughlin M."/>
            <person name="Miner T."/>
            <person name="Herter B."/>
            <person name="Rosa B.A."/>
            <person name="Cordes M."/>
            <person name="Tomlinson C."/>
            <person name="Wollam A."/>
            <person name="Palsikar V.B."/>
            <person name="Mardis E.R."/>
            <person name="Wilson R.K."/>
        </authorList>
    </citation>
    <scope>NUCLEOTIDE SEQUENCE [LARGE SCALE GENOMIC DNA]</scope>
    <source>
        <strain evidence="5 6">KA00071</strain>
    </source>
</reference>
<feature type="domain" description="HTH cro/C1-type" evidence="4">
    <location>
        <begin position="134"/>
        <end position="160"/>
    </location>
</feature>
<evidence type="ECO:0000313" key="5">
    <source>
        <dbReference type="EMBL" id="KXB58889.1"/>
    </source>
</evidence>
<dbReference type="InterPro" id="IPR057240">
    <property type="entry name" value="ParB_dimer_C"/>
</dbReference>
<comment type="similarity">
    <text evidence="1">Belongs to the ParB family.</text>
</comment>
<dbReference type="InterPro" id="IPR036086">
    <property type="entry name" value="ParB/Sulfiredoxin_sf"/>
</dbReference>
<dbReference type="SUPFAM" id="SSF109709">
    <property type="entry name" value="KorB DNA-binding domain-like"/>
    <property type="match status" value="1"/>
</dbReference>
<proteinExistence type="inferred from homology"/>
<dbReference type="Pfam" id="PF17762">
    <property type="entry name" value="HTH_ParB"/>
    <property type="match status" value="1"/>
</dbReference>
<keyword evidence="2" id="KW-0159">Chromosome partition</keyword>